<reference evidence="1 2" key="1">
    <citation type="journal article" date="2018" name="Int. J. Syst. Evol. Microbiol.">
        <title>Paraburkholderia azotifigens sp. nov., a nitrogen-fixing bacterium isolated from paddy soil.</title>
        <authorList>
            <person name="Choi G.M."/>
            <person name="Im W.T."/>
        </authorList>
    </citation>
    <scope>NUCLEOTIDE SEQUENCE [LARGE SCALE GENOMIC DNA]</scope>
    <source>
        <strain evidence="1 2">NF 2-5-3</strain>
    </source>
</reference>
<gene>
    <name evidence="1" type="ORF">FRZ40_32355</name>
</gene>
<proteinExistence type="predicted"/>
<dbReference type="AlphaFoldDB" id="A0A5C6V274"/>
<dbReference type="EMBL" id="VOQS01000005">
    <property type="protein sequence ID" value="TXC79114.1"/>
    <property type="molecule type" value="Genomic_DNA"/>
</dbReference>
<dbReference type="RefSeq" id="WP_147236933.1">
    <property type="nucleotide sequence ID" value="NZ_VOQS01000005.1"/>
</dbReference>
<accession>A0A5C6V274</accession>
<evidence type="ECO:0000313" key="2">
    <source>
        <dbReference type="Proteomes" id="UP000321776"/>
    </source>
</evidence>
<name>A0A5C6V274_9BURK</name>
<sequence>MSYAATSNFDDDFDEDDFMEAFVESIRAEAAKAAFPAFYVVPLSDVSGDSDDEDTDCLVAVLPVDKRAIEFRSEHLCGEARVQPNGIHVGCLLLADGKVPVSEVVFFEMELSKRDEFNVLWIITDYHYHTTYDITNDVRESMAEASRIADALNAPPSADHASVFEVFQLTERCLHYD</sequence>
<comment type="caution">
    <text evidence="1">The sequence shown here is derived from an EMBL/GenBank/DDBJ whole genome shotgun (WGS) entry which is preliminary data.</text>
</comment>
<dbReference type="Proteomes" id="UP000321776">
    <property type="component" value="Unassembled WGS sequence"/>
</dbReference>
<organism evidence="1 2">
    <name type="scientific">Paraburkholderia azotifigens</name>
    <dbReference type="NCBI Taxonomy" id="2057004"/>
    <lineage>
        <taxon>Bacteria</taxon>
        <taxon>Pseudomonadati</taxon>
        <taxon>Pseudomonadota</taxon>
        <taxon>Betaproteobacteria</taxon>
        <taxon>Burkholderiales</taxon>
        <taxon>Burkholderiaceae</taxon>
        <taxon>Paraburkholderia</taxon>
    </lineage>
</organism>
<protein>
    <submittedName>
        <fullName evidence="1">Uncharacterized protein</fullName>
    </submittedName>
</protein>
<evidence type="ECO:0000313" key="1">
    <source>
        <dbReference type="EMBL" id="TXC79114.1"/>
    </source>
</evidence>